<keyword evidence="1" id="KW-0699">rRNA-binding</keyword>
<reference evidence="6" key="2">
    <citation type="journal article" date="2014" name="ISME J.">
        <title>Microbial stratification in low pH oxic and suboxic macroscopic growths along an acid mine drainage.</title>
        <authorList>
            <person name="Mendez-Garcia C."/>
            <person name="Mesa V."/>
            <person name="Sprenger R.R."/>
            <person name="Richter M."/>
            <person name="Diez M.S."/>
            <person name="Solano J."/>
            <person name="Bargiela R."/>
            <person name="Golyshina O.V."/>
            <person name="Manteca A."/>
            <person name="Ramos J.L."/>
            <person name="Gallego J.R."/>
            <person name="Llorente I."/>
            <person name="Martins Dos Santos V.A."/>
            <person name="Jensen O.N."/>
            <person name="Pelaez A.I."/>
            <person name="Sanchez J."/>
            <person name="Ferrer M."/>
        </authorList>
    </citation>
    <scope>NUCLEOTIDE SEQUENCE</scope>
</reference>
<dbReference type="InterPro" id="IPR000702">
    <property type="entry name" value="Ribosomal_uL6-like"/>
</dbReference>
<dbReference type="GO" id="GO:0022625">
    <property type="term" value="C:cytosolic large ribosomal subunit"/>
    <property type="evidence" value="ECO:0007669"/>
    <property type="project" value="TreeGrafter"/>
</dbReference>
<dbReference type="PROSITE" id="PS00525">
    <property type="entry name" value="RIBOSOMAL_L6_1"/>
    <property type="match status" value="1"/>
</dbReference>
<dbReference type="InterPro" id="IPR019906">
    <property type="entry name" value="Ribosomal_uL6_bac-type"/>
</dbReference>
<dbReference type="PIRSF" id="PIRSF002162">
    <property type="entry name" value="Ribosomal_L6"/>
    <property type="match status" value="1"/>
</dbReference>
<dbReference type="GO" id="GO:0002181">
    <property type="term" value="P:cytoplasmic translation"/>
    <property type="evidence" value="ECO:0007669"/>
    <property type="project" value="TreeGrafter"/>
</dbReference>
<dbReference type="InterPro" id="IPR020040">
    <property type="entry name" value="Ribosomal_uL6_a/b-dom"/>
</dbReference>
<evidence type="ECO:0000259" key="5">
    <source>
        <dbReference type="Pfam" id="PF00347"/>
    </source>
</evidence>
<evidence type="ECO:0000256" key="2">
    <source>
        <dbReference type="ARBA" id="ARBA00022884"/>
    </source>
</evidence>
<dbReference type="FunFam" id="3.90.930.12:FF:000002">
    <property type="entry name" value="50S ribosomal protein L6"/>
    <property type="match status" value="1"/>
</dbReference>
<dbReference type="PANTHER" id="PTHR11655:SF14">
    <property type="entry name" value="LARGE RIBOSOMAL SUBUNIT PROTEIN UL6M"/>
    <property type="match status" value="1"/>
</dbReference>
<dbReference type="SUPFAM" id="SSF56053">
    <property type="entry name" value="Ribosomal protein L6"/>
    <property type="match status" value="2"/>
</dbReference>
<dbReference type="InterPro" id="IPR036789">
    <property type="entry name" value="Ribosomal_uL6-like_a/b-dom_sf"/>
</dbReference>
<dbReference type="PANTHER" id="PTHR11655">
    <property type="entry name" value="60S/50S RIBOSOMAL PROTEIN L6/L9"/>
    <property type="match status" value="1"/>
</dbReference>
<evidence type="ECO:0000256" key="4">
    <source>
        <dbReference type="ARBA" id="ARBA00023274"/>
    </source>
</evidence>
<reference evidence="6" key="1">
    <citation type="submission" date="2013-08" db="EMBL/GenBank/DDBJ databases">
        <authorList>
            <person name="Mendez C."/>
            <person name="Richter M."/>
            <person name="Ferrer M."/>
            <person name="Sanchez J."/>
        </authorList>
    </citation>
    <scope>NUCLEOTIDE SEQUENCE</scope>
</reference>
<accession>T0Z2I0</accession>
<evidence type="ECO:0000313" key="6">
    <source>
        <dbReference type="EMBL" id="EQD38447.1"/>
    </source>
</evidence>
<dbReference type="EMBL" id="AUZY01010500">
    <property type="protein sequence ID" value="EQD38447.1"/>
    <property type="molecule type" value="Genomic_DNA"/>
</dbReference>
<comment type="caution">
    <text evidence="6">The sequence shown here is derived from an EMBL/GenBank/DDBJ whole genome shotgun (WGS) entry which is preliminary data.</text>
</comment>
<dbReference type="Gene3D" id="3.90.930.12">
    <property type="entry name" value="Ribosomal protein L6, alpha-beta domain"/>
    <property type="match status" value="2"/>
</dbReference>
<sequence length="188" mass="20023">MSRIGKKPVSVPANVKLTIQGRRINVEGPKGKLSLEHHPNVKVNYTAQGAGGSVLVERVDDEKISRSLHGLTRALIFNMVKGVTDGYSVGLEIEGVGYKAELAGKTVVLSVGLANQLKLSVPEGVAVKIEGQGTRISLSGADKQMVGHFAAEIRRTRKPEPYKGKGIRYVGEVIKRKAGKQFAGAGAK</sequence>
<dbReference type="AlphaFoldDB" id="T0Z2I0"/>
<name>T0Z2I0_9ZZZZ</name>
<dbReference type="InterPro" id="IPR002358">
    <property type="entry name" value="Ribosomal_uL6_CS"/>
</dbReference>
<proteinExistence type="inferred from homology"/>
<feature type="domain" description="Large ribosomal subunit protein uL6 alpha-beta" evidence="5">
    <location>
        <begin position="11"/>
        <end position="86"/>
    </location>
</feature>
<dbReference type="HAMAP" id="MF_01365_B">
    <property type="entry name" value="Ribosomal_uL6_B"/>
    <property type="match status" value="1"/>
</dbReference>
<dbReference type="Pfam" id="PF00347">
    <property type="entry name" value="Ribosomal_L6"/>
    <property type="match status" value="2"/>
</dbReference>
<keyword evidence="3 6" id="KW-0689">Ribosomal protein</keyword>
<feature type="domain" description="Large ribosomal subunit protein uL6 alpha-beta" evidence="5">
    <location>
        <begin position="95"/>
        <end position="169"/>
    </location>
</feature>
<dbReference type="NCBIfam" id="TIGR03654">
    <property type="entry name" value="L6_bact"/>
    <property type="match status" value="1"/>
</dbReference>
<dbReference type="PRINTS" id="PR00059">
    <property type="entry name" value="RIBOSOMALL6"/>
</dbReference>
<dbReference type="GO" id="GO:0003735">
    <property type="term" value="F:structural constituent of ribosome"/>
    <property type="evidence" value="ECO:0007669"/>
    <property type="project" value="InterPro"/>
</dbReference>
<keyword evidence="2" id="KW-0694">RNA-binding</keyword>
<evidence type="ECO:0000256" key="1">
    <source>
        <dbReference type="ARBA" id="ARBA00022730"/>
    </source>
</evidence>
<dbReference type="GO" id="GO:0019843">
    <property type="term" value="F:rRNA binding"/>
    <property type="evidence" value="ECO:0007669"/>
    <property type="project" value="UniProtKB-KW"/>
</dbReference>
<keyword evidence="4" id="KW-0687">Ribonucleoprotein</keyword>
<protein>
    <submittedName>
        <fullName evidence="6">Ribosomal protein L6, subgroup</fullName>
    </submittedName>
</protein>
<organism evidence="6">
    <name type="scientific">mine drainage metagenome</name>
    <dbReference type="NCBI Taxonomy" id="410659"/>
    <lineage>
        <taxon>unclassified sequences</taxon>
        <taxon>metagenomes</taxon>
        <taxon>ecological metagenomes</taxon>
    </lineage>
</organism>
<evidence type="ECO:0000256" key="3">
    <source>
        <dbReference type="ARBA" id="ARBA00022980"/>
    </source>
</evidence>
<gene>
    <name evidence="6" type="ORF">B1B_15792</name>
</gene>